<dbReference type="EMBL" id="KV745548">
    <property type="protein sequence ID" value="OCK74140.1"/>
    <property type="molecule type" value="Genomic_DNA"/>
</dbReference>
<keyword evidence="2" id="KW-1185">Reference proteome</keyword>
<organism evidence="1 2">
    <name type="scientific">Lepidopterella palustris CBS 459.81</name>
    <dbReference type="NCBI Taxonomy" id="1314670"/>
    <lineage>
        <taxon>Eukaryota</taxon>
        <taxon>Fungi</taxon>
        <taxon>Dikarya</taxon>
        <taxon>Ascomycota</taxon>
        <taxon>Pezizomycotina</taxon>
        <taxon>Dothideomycetes</taxon>
        <taxon>Pleosporomycetidae</taxon>
        <taxon>Mytilinidiales</taxon>
        <taxon>Argynnaceae</taxon>
        <taxon>Lepidopterella</taxon>
    </lineage>
</organism>
<proteinExistence type="predicted"/>
<name>A0A8E2DYN3_9PEZI</name>
<evidence type="ECO:0000313" key="2">
    <source>
        <dbReference type="Proteomes" id="UP000250266"/>
    </source>
</evidence>
<dbReference type="AlphaFoldDB" id="A0A8E2DYN3"/>
<dbReference type="Proteomes" id="UP000250266">
    <property type="component" value="Unassembled WGS sequence"/>
</dbReference>
<reference evidence="1 2" key="1">
    <citation type="journal article" date="2016" name="Nat. Commun.">
        <title>Ectomycorrhizal ecology is imprinted in the genome of the dominant symbiotic fungus Cenococcum geophilum.</title>
        <authorList>
            <consortium name="DOE Joint Genome Institute"/>
            <person name="Peter M."/>
            <person name="Kohler A."/>
            <person name="Ohm R.A."/>
            <person name="Kuo A."/>
            <person name="Krutzmann J."/>
            <person name="Morin E."/>
            <person name="Arend M."/>
            <person name="Barry K.W."/>
            <person name="Binder M."/>
            <person name="Choi C."/>
            <person name="Clum A."/>
            <person name="Copeland A."/>
            <person name="Grisel N."/>
            <person name="Haridas S."/>
            <person name="Kipfer T."/>
            <person name="LaButti K."/>
            <person name="Lindquist E."/>
            <person name="Lipzen A."/>
            <person name="Maire R."/>
            <person name="Meier B."/>
            <person name="Mihaltcheva S."/>
            <person name="Molinier V."/>
            <person name="Murat C."/>
            <person name="Poggeler S."/>
            <person name="Quandt C.A."/>
            <person name="Sperisen C."/>
            <person name="Tritt A."/>
            <person name="Tisserant E."/>
            <person name="Crous P.W."/>
            <person name="Henrissat B."/>
            <person name="Nehls U."/>
            <person name="Egli S."/>
            <person name="Spatafora J.W."/>
            <person name="Grigoriev I.V."/>
            <person name="Martin F.M."/>
        </authorList>
    </citation>
    <scope>NUCLEOTIDE SEQUENCE [LARGE SCALE GENOMIC DNA]</scope>
    <source>
        <strain evidence="1 2">CBS 459.81</strain>
    </source>
</reference>
<protein>
    <submittedName>
        <fullName evidence="1">Uncharacterized protein</fullName>
    </submittedName>
</protein>
<gene>
    <name evidence="1" type="ORF">K432DRAFT_447462</name>
</gene>
<accession>A0A8E2DYN3</accession>
<sequence>MHIRFNIPNRAILLSICTETRKPDSQETFTSSRLSTLFDAQCWHLFLFFQRPNKPTPSSTRSAPIAKKRLSRDKNANENAHIVVKESFPIILSANVVSPIVQRDIVGAHDVVHGFRIATLATPAYASFAETIPYLRKKLAEIVTTNTFREKFGANIVELGIHPRSIADANVSFAETIPYHRKRLAEIVTTNTFQGKFGANIVELGIHPGSIADANVLLNVAKTGSSLQKESVANIFNLVDATTESGFHGDNNIIIKVIFRLYKDPIFILVVEAAPIIETCCSRPASQDSLKVVSQPTTRLRLPDVLTTP</sequence>
<evidence type="ECO:0000313" key="1">
    <source>
        <dbReference type="EMBL" id="OCK74140.1"/>
    </source>
</evidence>